<sequence length="526" mass="58252">MSNQDKSQRCWECRTRRLVCDLAKPACKKCARRGVTCPGYDEKPLKWVTQRLKQPATKDHNLGTRRSPPSNTPSPGTELVPLSPIRAVPPPSLELGDSAQTPFEAMVYYNACIGPDLNWTGDTDVNNPYLIPLAHVSAMPDSIIQTIICSSLGHRIMQLQDAPQQDQRTLATRLQSHRGKALRVIAQQLCDPREQTSDVTLAAVIVLLLVEIQNCLTLDWRQHGDGALTIIDMRGGMAKIMSGARPWSHILSCLLIIEVMGCTTAPRTKIERQRAHRQMDMISQLPQLYGNGLNTAFPCPPELFADIIRINYLRSVSPTDIVPDDEWQGMAVEILQHILVFSPDTWVASIMPCPTHCDGGIASEASRLTSPVTTLAPIPRTSEDWVRVGRIYRAAAALYCMASCGLMAKANRPGNICTGAVGLWPSLLGELFSDLKAVAAGSTSIRHRFRKLMPWPLVIAGIALDEDDKLSREFILRELQWISLAAGTATPLVACNLLRDIWASLGHLSRQRSWDELFDKPYVFAI</sequence>
<dbReference type="GO" id="GO:0000981">
    <property type="term" value="F:DNA-binding transcription factor activity, RNA polymerase II-specific"/>
    <property type="evidence" value="ECO:0007669"/>
    <property type="project" value="InterPro"/>
</dbReference>
<evidence type="ECO:0000259" key="4">
    <source>
        <dbReference type="PROSITE" id="PS50048"/>
    </source>
</evidence>
<feature type="compositionally biased region" description="Low complexity" evidence="3">
    <location>
        <begin position="64"/>
        <end position="77"/>
    </location>
</feature>
<dbReference type="Gene3D" id="4.10.240.10">
    <property type="entry name" value="Zn(2)-C6 fungal-type DNA-binding domain"/>
    <property type="match status" value="1"/>
</dbReference>
<dbReference type="GO" id="GO:0008270">
    <property type="term" value="F:zinc ion binding"/>
    <property type="evidence" value="ECO:0007669"/>
    <property type="project" value="InterPro"/>
</dbReference>
<feature type="region of interest" description="Disordered" evidence="3">
    <location>
        <begin position="54"/>
        <end position="85"/>
    </location>
</feature>
<evidence type="ECO:0000313" key="5">
    <source>
        <dbReference type="EMBL" id="SPO04657.1"/>
    </source>
</evidence>
<evidence type="ECO:0000256" key="3">
    <source>
        <dbReference type="SAM" id="MobiDB-lite"/>
    </source>
</evidence>
<proteinExistence type="predicted"/>
<dbReference type="PANTHER" id="PTHR37534:SF48">
    <property type="entry name" value="FINGER DOMAIN PROTEIN, PUTATIVE-RELATED"/>
    <property type="match status" value="1"/>
</dbReference>
<organism evidence="5 6">
    <name type="scientific">Cephalotrichum gorgonifer</name>
    <dbReference type="NCBI Taxonomy" id="2041049"/>
    <lineage>
        <taxon>Eukaryota</taxon>
        <taxon>Fungi</taxon>
        <taxon>Dikarya</taxon>
        <taxon>Ascomycota</taxon>
        <taxon>Pezizomycotina</taxon>
        <taxon>Sordariomycetes</taxon>
        <taxon>Hypocreomycetidae</taxon>
        <taxon>Microascales</taxon>
        <taxon>Microascaceae</taxon>
        <taxon>Cephalotrichum</taxon>
    </lineage>
</organism>
<dbReference type="InterPro" id="IPR036864">
    <property type="entry name" value="Zn2-C6_fun-type_DNA-bd_sf"/>
</dbReference>
<dbReference type="Pfam" id="PF00172">
    <property type="entry name" value="Zn_clus"/>
    <property type="match status" value="1"/>
</dbReference>
<comment type="caution">
    <text evidence="5">The sequence shown here is derived from an EMBL/GenBank/DDBJ whole genome shotgun (WGS) entry which is preliminary data.</text>
</comment>
<dbReference type="EMBL" id="ONZQ02000010">
    <property type="protein sequence ID" value="SPO04657.1"/>
    <property type="molecule type" value="Genomic_DNA"/>
</dbReference>
<dbReference type="GO" id="GO:0005634">
    <property type="term" value="C:nucleus"/>
    <property type="evidence" value="ECO:0007669"/>
    <property type="project" value="UniProtKB-SubCell"/>
</dbReference>
<evidence type="ECO:0000256" key="2">
    <source>
        <dbReference type="ARBA" id="ARBA00023242"/>
    </source>
</evidence>
<protein>
    <recommendedName>
        <fullName evidence="4">Zn(2)-C6 fungal-type domain-containing protein</fullName>
    </recommendedName>
</protein>
<dbReference type="SMART" id="SM00066">
    <property type="entry name" value="GAL4"/>
    <property type="match status" value="1"/>
</dbReference>
<gene>
    <name evidence="5" type="ORF">DNG_07342</name>
</gene>
<dbReference type="GO" id="GO:0045944">
    <property type="term" value="P:positive regulation of transcription by RNA polymerase II"/>
    <property type="evidence" value="ECO:0007669"/>
    <property type="project" value="TreeGrafter"/>
</dbReference>
<dbReference type="InterPro" id="IPR021858">
    <property type="entry name" value="Fun_TF"/>
</dbReference>
<dbReference type="SUPFAM" id="SSF57701">
    <property type="entry name" value="Zn2/Cys6 DNA-binding domain"/>
    <property type="match status" value="1"/>
</dbReference>
<dbReference type="Proteomes" id="UP001187682">
    <property type="component" value="Unassembled WGS sequence"/>
</dbReference>
<evidence type="ECO:0000256" key="1">
    <source>
        <dbReference type="ARBA" id="ARBA00004123"/>
    </source>
</evidence>
<accession>A0AAE8N284</accession>
<dbReference type="AlphaFoldDB" id="A0AAE8N284"/>
<dbReference type="PROSITE" id="PS50048">
    <property type="entry name" value="ZN2_CY6_FUNGAL_2"/>
    <property type="match status" value="1"/>
</dbReference>
<keyword evidence="2" id="KW-0539">Nucleus</keyword>
<dbReference type="GO" id="GO:0000976">
    <property type="term" value="F:transcription cis-regulatory region binding"/>
    <property type="evidence" value="ECO:0007669"/>
    <property type="project" value="TreeGrafter"/>
</dbReference>
<dbReference type="InterPro" id="IPR001138">
    <property type="entry name" value="Zn2Cys6_DnaBD"/>
</dbReference>
<keyword evidence="6" id="KW-1185">Reference proteome</keyword>
<comment type="subcellular location">
    <subcellularLocation>
        <location evidence="1">Nucleus</location>
    </subcellularLocation>
</comment>
<dbReference type="CDD" id="cd00067">
    <property type="entry name" value="GAL4"/>
    <property type="match status" value="1"/>
</dbReference>
<name>A0AAE8N284_9PEZI</name>
<feature type="domain" description="Zn(2)-C6 fungal-type" evidence="4">
    <location>
        <begin position="9"/>
        <end position="37"/>
    </location>
</feature>
<dbReference type="Pfam" id="PF11951">
    <property type="entry name" value="Fungal_trans_2"/>
    <property type="match status" value="1"/>
</dbReference>
<evidence type="ECO:0000313" key="6">
    <source>
        <dbReference type="Proteomes" id="UP001187682"/>
    </source>
</evidence>
<reference evidence="5" key="1">
    <citation type="submission" date="2018-03" db="EMBL/GenBank/DDBJ databases">
        <authorList>
            <person name="Guldener U."/>
        </authorList>
    </citation>
    <scope>NUCLEOTIDE SEQUENCE</scope>
</reference>
<dbReference type="PANTHER" id="PTHR37534">
    <property type="entry name" value="TRANSCRIPTIONAL ACTIVATOR PROTEIN UGA3"/>
    <property type="match status" value="1"/>
</dbReference>